<protein>
    <recommendedName>
        <fullName evidence="3">HEAT repeat domain-containing protein</fullName>
    </recommendedName>
</protein>
<feature type="coiled-coil region" evidence="1">
    <location>
        <begin position="197"/>
        <end position="228"/>
    </location>
</feature>
<dbReference type="PROSITE" id="PS50176">
    <property type="entry name" value="ARM_REPEAT"/>
    <property type="match status" value="1"/>
</dbReference>
<reference evidence="2" key="1">
    <citation type="journal article" date="2014" name="Front. Microbiol.">
        <title>High frequency of phylogenetically diverse reductive dehalogenase-homologous genes in deep subseafloor sedimentary metagenomes.</title>
        <authorList>
            <person name="Kawai M."/>
            <person name="Futagami T."/>
            <person name="Toyoda A."/>
            <person name="Takaki Y."/>
            <person name="Nishi S."/>
            <person name="Hori S."/>
            <person name="Arai W."/>
            <person name="Tsubouchi T."/>
            <person name="Morono Y."/>
            <person name="Uchiyama I."/>
            <person name="Ito T."/>
            <person name="Fujiyama A."/>
            <person name="Inagaki F."/>
            <person name="Takami H."/>
        </authorList>
    </citation>
    <scope>NUCLEOTIDE SEQUENCE</scope>
    <source>
        <strain evidence="2">Expedition CK06-06</strain>
    </source>
</reference>
<dbReference type="SMART" id="SM00567">
    <property type="entry name" value="EZ_HEAT"/>
    <property type="match status" value="3"/>
</dbReference>
<dbReference type="AlphaFoldDB" id="X1KGV9"/>
<keyword evidence="1" id="KW-0175">Coiled coil</keyword>
<evidence type="ECO:0000256" key="1">
    <source>
        <dbReference type="SAM" id="Coils"/>
    </source>
</evidence>
<gene>
    <name evidence="2" type="ORF">S03H2_58657</name>
</gene>
<dbReference type="EMBL" id="BARU01037677">
    <property type="protein sequence ID" value="GAH89384.1"/>
    <property type="molecule type" value="Genomic_DNA"/>
</dbReference>
<dbReference type="InterPro" id="IPR000225">
    <property type="entry name" value="Armadillo"/>
</dbReference>
<evidence type="ECO:0000313" key="2">
    <source>
        <dbReference type="EMBL" id="GAH89384.1"/>
    </source>
</evidence>
<comment type="caution">
    <text evidence="2">The sequence shown here is derived from an EMBL/GenBank/DDBJ whole genome shotgun (WGS) entry which is preliminary data.</text>
</comment>
<name>X1KGV9_9ZZZZ</name>
<dbReference type="Pfam" id="PF13646">
    <property type="entry name" value="HEAT_2"/>
    <property type="match status" value="1"/>
</dbReference>
<feature type="non-terminal residue" evidence="2">
    <location>
        <position position="248"/>
    </location>
</feature>
<proteinExistence type="predicted"/>
<dbReference type="SUPFAM" id="SSF48371">
    <property type="entry name" value="ARM repeat"/>
    <property type="match status" value="1"/>
</dbReference>
<dbReference type="InterPro" id="IPR016024">
    <property type="entry name" value="ARM-type_fold"/>
</dbReference>
<feature type="non-terminal residue" evidence="2">
    <location>
        <position position="1"/>
    </location>
</feature>
<evidence type="ECO:0008006" key="3">
    <source>
        <dbReference type="Google" id="ProtNLM"/>
    </source>
</evidence>
<organism evidence="2">
    <name type="scientific">marine sediment metagenome</name>
    <dbReference type="NCBI Taxonomy" id="412755"/>
    <lineage>
        <taxon>unclassified sequences</taxon>
        <taxon>metagenomes</taxon>
        <taxon>ecological metagenomes</taxon>
    </lineage>
</organism>
<accession>X1KGV9</accession>
<dbReference type="Gene3D" id="1.25.10.10">
    <property type="entry name" value="Leucine-rich Repeat Variant"/>
    <property type="match status" value="1"/>
</dbReference>
<dbReference type="InterPro" id="IPR004155">
    <property type="entry name" value="PBS_lyase_HEAT"/>
</dbReference>
<dbReference type="InterPro" id="IPR011989">
    <property type="entry name" value="ARM-like"/>
</dbReference>
<sequence>EPSLTSAQRIELETSKAQLSDPSRTAKTKREAAILLLTRPYPQATAALRGFLSDETNRPAQIAVAEAVAESGQTHKDFVKPLLAMLTGAEPSLRPPAASALAAYKDPGVLDALIKLVANDKTPHGARLAIIAAMQRILDKKAIDALVRLLDDSEETIRNAACDALTKLTSIRAFGRDRRRWRSWWDRNKQKPRSDWFADLVDSLARANLELERENAELRRRLAEAMEALYAAAAPVRKDALLAEMLKD</sequence>